<evidence type="ECO:0000256" key="15">
    <source>
        <dbReference type="ARBA" id="ARBA00025483"/>
    </source>
</evidence>
<sequence length="238" mass="25971">MREIVLDTETTGTEHAKGDRVVEIGCVELFNHIPTGRSFHVYINPERAMSEGAYAVHGLSDAFLSDKPVFAAIARDFMDFVADGRLVIHNAAFDVGFLNAELARTGHKPFVLADAVDTLALARRKHPGAANNLDALCTRYGIDNSKRTKHGALLDAEILAEVYIELIGGKQVGFDLDIQPMGGLGRGARMGTAAPREVRPRTMITRLTDAERAAHEAFIQTLGGTPLWREYLGETLSE</sequence>
<dbReference type="InterPro" id="IPR012337">
    <property type="entry name" value="RNaseH-like_sf"/>
</dbReference>
<keyword evidence="13 17" id="KW-0239">DNA-directed DNA polymerase</keyword>
<evidence type="ECO:0000256" key="14">
    <source>
        <dbReference type="ARBA" id="ARBA00023211"/>
    </source>
</evidence>
<dbReference type="PANTHER" id="PTHR30231">
    <property type="entry name" value="DNA POLYMERASE III SUBUNIT EPSILON"/>
    <property type="match status" value="1"/>
</dbReference>
<keyword evidence="12 17" id="KW-0460">Magnesium</keyword>
<reference evidence="19 20" key="1">
    <citation type="submission" date="2021-09" db="EMBL/GenBank/DDBJ databases">
        <title>The complete genome sequence of a new microorganism.</title>
        <authorList>
            <person name="Zi Z."/>
        </authorList>
    </citation>
    <scope>NUCLEOTIDE SEQUENCE [LARGE SCALE GENOMIC DNA]</scope>
    <source>
        <strain evidence="19 20">WGZ8</strain>
    </source>
</reference>
<evidence type="ECO:0000313" key="19">
    <source>
        <dbReference type="EMBL" id="MBZ6077024.1"/>
    </source>
</evidence>
<dbReference type="GO" id="GO:0003887">
    <property type="term" value="F:DNA-directed DNA polymerase activity"/>
    <property type="evidence" value="ECO:0007669"/>
    <property type="project" value="UniProtKB-EC"/>
</dbReference>
<evidence type="ECO:0000256" key="1">
    <source>
        <dbReference type="ARBA" id="ARBA00001936"/>
    </source>
</evidence>
<comment type="cofactor">
    <cofactor evidence="2 17">
        <name>Mg(2+)</name>
        <dbReference type="ChEBI" id="CHEBI:18420"/>
    </cofactor>
</comment>
<evidence type="ECO:0000256" key="11">
    <source>
        <dbReference type="ARBA" id="ARBA00022839"/>
    </source>
</evidence>
<comment type="function">
    <text evidence="15 17">DNA polymerase III is a complex, multichain enzyme responsible for most of the replicative synthesis in bacteria. The epsilon subunit contain the editing function and is a proofreading 3'-5' exonuclease.</text>
</comment>
<evidence type="ECO:0000256" key="9">
    <source>
        <dbReference type="ARBA" id="ARBA00022723"/>
    </source>
</evidence>
<keyword evidence="6 17" id="KW-0548">Nucleotidyltransferase</keyword>
<keyword evidence="20" id="KW-1185">Reference proteome</keyword>
<dbReference type="NCBIfam" id="TIGR00573">
    <property type="entry name" value="dnaq"/>
    <property type="match status" value="1"/>
</dbReference>
<evidence type="ECO:0000256" key="2">
    <source>
        <dbReference type="ARBA" id="ARBA00001946"/>
    </source>
</evidence>
<dbReference type="InterPro" id="IPR036397">
    <property type="entry name" value="RNaseH_sf"/>
</dbReference>
<dbReference type="InterPro" id="IPR006309">
    <property type="entry name" value="DnaQ_proteo"/>
</dbReference>
<dbReference type="Pfam" id="PF00929">
    <property type="entry name" value="RNase_T"/>
    <property type="match status" value="1"/>
</dbReference>
<evidence type="ECO:0000256" key="3">
    <source>
        <dbReference type="ARBA" id="ARBA00012417"/>
    </source>
</evidence>
<dbReference type="RefSeq" id="WP_224313348.1">
    <property type="nucleotide sequence ID" value="NZ_JAIRBM010000008.1"/>
</dbReference>
<evidence type="ECO:0000259" key="18">
    <source>
        <dbReference type="SMART" id="SM00479"/>
    </source>
</evidence>
<dbReference type="SMART" id="SM00479">
    <property type="entry name" value="EXOIII"/>
    <property type="match status" value="1"/>
</dbReference>
<dbReference type="InterPro" id="IPR013520">
    <property type="entry name" value="Ribonucl_H"/>
</dbReference>
<organism evidence="19 20">
    <name type="scientific">Microvirga puerhi</name>
    <dbReference type="NCBI Taxonomy" id="2876078"/>
    <lineage>
        <taxon>Bacteria</taxon>
        <taxon>Pseudomonadati</taxon>
        <taxon>Pseudomonadota</taxon>
        <taxon>Alphaproteobacteria</taxon>
        <taxon>Hyphomicrobiales</taxon>
        <taxon>Methylobacteriaceae</taxon>
        <taxon>Microvirga</taxon>
    </lineage>
</organism>
<evidence type="ECO:0000256" key="13">
    <source>
        <dbReference type="ARBA" id="ARBA00022932"/>
    </source>
</evidence>
<keyword evidence="11 17" id="KW-0269">Exonuclease</keyword>
<gene>
    <name evidence="17 19" type="primary">dnaQ</name>
    <name evidence="19" type="ORF">K9B37_12130</name>
</gene>
<name>A0ABS7VNF3_9HYPH</name>
<accession>A0ABS7VNF3</accession>
<comment type="catalytic activity">
    <reaction evidence="16 17">
        <text>DNA(n) + a 2'-deoxyribonucleoside 5'-triphosphate = DNA(n+1) + diphosphate</text>
        <dbReference type="Rhea" id="RHEA:22508"/>
        <dbReference type="Rhea" id="RHEA-COMP:17339"/>
        <dbReference type="Rhea" id="RHEA-COMP:17340"/>
        <dbReference type="ChEBI" id="CHEBI:33019"/>
        <dbReference type="ChEBI" id="CHEBI:61560"/>
        <dbReference type="ChEBI" id="CHEBI:173112"/>
        <dbReference type="EC" id="2.7.7.7"/>
    </reaction>
</comment>
<feature type="domain" description="Exonuclease" evidence="18">
    <location>
        <begin position="2"/>
        <end position="172"/>
    </location>
</feature>
<dbReference type="Gene3D" id="3.30.420.10">
    <property type="entry name" value="Ribonuclease H-like superfamily/Ribonuclease H"/>
    <property type="match status" value="1"/>
</dbReference>
<evidence type="ECO:0000256" key="12">
    <source>
        <dbReference type="ARBA" id="ARBA00022842"/>
    </source>
</evidence>
<protein>
    <recommendedName>
        <fullName evidence="4 17">DNA polymerase III subunit epsilon</fullName>
        <ecNumber evidence="3 17">2.7.7.7</ecNumber>
    </recommendedName>
</protein>
<keyword evidence="14 17" id="KW-0464">Manganese</keyword>
<evidence type="ECO:0000313" key="20">
    <source>
        <dbReference type="Proteomes" id="UP000704176"/>
    </source>
</evidence>
<keyword evidence="5 17" id="KW-0808">Transferase</keyword>
<evidence type="ECO:0000256" key="6">
    <source>
        <dbReference type="ARBA" id="ARBA00022695"/>
    </source>
</evidence>
<dbReference type="EC" id="2.7.7.7" evidence="3 17"/>
<comment type="caution">
    <text evidence="19">The sequence shown here is derived from an EMBL/GenBank/DDBJ whole genome shotgun (WGS) entry which is preliminary data.</text>
</comment>
<evidence type="ECO:0000256" key="10">
    <source>
        <dbReference type="ARBA" id="ARBA00022801"/>
    </source>
</evidence>
<evidence type="ECO:0000256" key="7">
    <source>
        <dbReference type="ARBA" id="ARBA00022705"/>
    </source>
</evidence>
<keyword evidence="8 17" id="KW-0540">Nuclease</keyword>
<keyword evidence="10 17" id="KW-0378">Hydrolase</keyword>
<comment type="cofactor">
    <cofactor evidence="1 17">
        <name>Mn(2+)</name>
        <dbReference type="ChEBI" id="CHEBI:29035"/>
    </cofactor>
</comment>
<keyword evidence="9 17" id="KW-0479">Metal-binding</keyword>
<evidence type="ECO:0000256" key="4">
    <source>
        <dbReference type="ARBA" id="ARBA00020352"/>
    </source>
</evidence>
<evidence type="ECO:0000256" key="8">
    <source>
        <dbReference type="ARBA" id="ARBA00022722"/>
    </source>
</evidence>
<evidence type="ECO:0000256" key="16">
    <source>
        <dbReference type="ARBA" id="ARBA00049244"/>
    </source>
</evidence>
<dbReference type="PANTHER" id="PTHR30231:SF41">
    <property type="entry name" value="DNA POLYMERASE III SUBUNIT EPSILON"/>
    <property type="match status" value="1"/>
</dbReference>
<dbReference type="NCBIfam" id="TIGR01406">
    <property type="entry name" value="dnaQ_proteo"/>
    <property type="match status" value="1"/>
</dbReference>
<dbReference type="InterPro" id="IPR006054">
    <property type="entry name" value="DnaQ"/>
</dbReference>
<evidence type="ECO:0000256" key="17">
    <source>
        <dbReference type="RuleBase" id="RU364087"/>
    </source>
</evidence>
<dbReference type="NCBIfam" id="NF004316">
    <property type="entry name" value="PRK05711.1"/>
    <property type="match status" value="1"/>
</dbReference>
<dbReference type="SUPFAM" id="SSF53098">
    <property type="entry name" value="Ribonuclease H-like"/>
    <property type="match status" value="1"/>
</dbReference>
<dbReference type="Proteomes" id="UP000704176">
    <property type="component" value="Unassembled WGS sequence"/>
</dbReference>
<dbReference type="EMBL" id="JAIRBM010000008">
    <property type="protein sequence ID" value="MBZ6077024.1"/>
    <property type="molecule type" value="Genomic_DNA"/>
</dbReference>
<keyword evidence="7 17" id="KW-0235">DNA replication</keyword>
<proteinExistence type="predicted"/>
<comment type="subunit">
    <text evidence="17">DNA polymerase III contains a core (composed of alpha, epsilon and theta chains) that associates with a tau subunit. This core dimerizes to form the POLIII' complex. PolIII' associates with the gamma complex (composed of gamma, delta, delta', psi and chi chains) and with the beta chain to form the complete DNA polymerase III complex.</text>
</comment>
<dbReference type="CDD" id="cd06131">
    <property type="entry name" value="DNA_pol_III_epsilon_Ecoli_like"/>
    <property type="match status" value="1"/>
</dbReference>
<evidence type="ECO:0000256" key="5">
    <source>
        <dbReference type="ARBA" id="ARBA00022679"/>
    </source>
</evidence>